<dbReference type="InterPro" id="IPR005119">
    <property type="entry name" value="LysR_subst-bd"/>
</dbReference>
<evidence type="ECO:0000256" key="1">
    <source>
        <dbReference type="SAM" id="MobiDB-lite"/>
    </source>
</evidence>
<dbReference type="EMBL" id="CP074371">
    <property type="protein sequence ID" value="QVI19412.1"/>
    <property type="molecule type" value="Genomic_DNA"/>
</dbReference>
<dbReference type="CDD" id="cd05466">
    <property type="entry name" value="PBP2_LTTR_substrate"/>
    <property type="match status" value="1"/>
</dbReference>
<dbReference type="RefSeq" id="WP_213555445.1">
    <property type="nucleotide sequence ID" value="NZ_JBHZDI010000067.1"/>
</dbReference>
<name>A0ABX8CHH2_9NOCA</name>
<gene>
    <name evidence="3" type="ORF">KHQ06_23815</name>
</gene>
<dbReference type="SUPFAM" id="SSF53850">
    <property type="entry name" value="Periplasmic binding protein-like II"/>
    <property type="match status" value="1"/>
</dbReference>
<feature type="domain" description="LysR substrate-binding" evidence="2">
    <location>
        <begin position="28"/>
        <end position="128"/>
    </location>
</feature>
<feature type="region of interest" description="Disordered" evidence="1">
    <location>
        <begin position="1"/>
        <end position="24"/>
    </location>
</feature>
<evidence type="ECO:0000313" key="4">
    <source>
        <dbReference type="Proteomes" id="UP000683310"/>
    </source>
</evidence>
<dbReference type="Proteomes" id="UP000683310">
    <property type="component" value="Chromosome"/>
</dbReference>
<reference evidence="3 4" key="1">
    <citation type="submission" date="2021-04" db="EMBL/GenBank/DDBJ databases">
        <title>Nocardia tengchongensis.</title>
        <authorList>
            <person name="Zhuang k."/>
            <person name="Ran Y."/>
            <person name="Li W."/>
        </authorList>
    </citation>
    <scope>NUCLEOTIDE SEQUENCE [LARGE SCALE GENOMIC DNA]</scope>
    <source>
        <strain evidence="3 4">CFH S0057</strain>
    </source>
</reference>
<proteinExistence type="predicted"/>
<dbReference type="Gene3D" id="3.40.190.10">
    <property type="entry name" value="Periplasmic binding protein-like II"/>
    <property type="match status" value="1"/>
</dbReference>
<accession>A0ABX8CHH2</accession>
<dbReference type="Pfam" id="PF03466">
    <property type="entry name" value="LysR_substrate"/>
    <property type="match status" value="1"/>
</dbReference>
<feature type="compositionally biased region" description="Basic and acidic residues" evidence="1">
    <location>
        <begin position="1"/>
        <end position="14"/>
    </location>
</feature>
<keyword evidence="4" id="KW-1185">Reference proteome</keyword>
<organism evidence="3 4">
    <name type="scientific">Nocardia tengchongensis</name>
    <dbReference type="NCBI Taxonomy" id="2055889"/>
    <lineage>
        <taxon>Bacteria</taxon>
        <taxon>Bacillati</taxon>
        <taxon>Actinomycetota</taxon>
        <taxon>Actinomycetes</taxon>
        <taxon>Mycobacteriales</taxon>
        <taxon>Nocardiaceae</taxon>
        <taxon>Nocardia</taxon>
    </lineage>
</organism>
<sequence length="147" mass="16503">MTATPREPRDDGPARRPGKRHRAVPTITSDPLLLSTGGCEPHIRELHRRARSDFRPTHRVRQLSTLFSMVRAGIWVTVVLGSAAGMEGEDLVLVPIEHNLERSLYLCGPSDRPWHPAAAHMVDTARSRTRSAQRPPVSRHQSSRQVR</sequence>
<evidence type="ECO:0000313" key="3">
    <source>
        <dbReference type="EMBL" id="QVI19412.1"/>
    </source>
</evidence>
<evidence type="ECO:0000259" key="2">
    <source>
        <dbReference type="Pfam" id="PF03466"/>
    </source>
</evidence>
<feature type="region of interest" description="Disordered" evidence="1">
    <location>
        <begin position="120"/>
        <end position="147"/>
    </location>
</feature>
<protein>
    <submittedName>
        <fullName evidence="3">LysR family transcriptional regulator substrate-binding protein</fullName>
    </submittedName>
</protein>